<evidence type="ECO:0000313" key="8">
    <source>
        <dbReference type="Proteomes" id="UP001139447"/>
    </source>
</evidence>
<dbReference type="GO" id="GO:0000018">
    <property type="term" value="P:regulation of DNA recombination"/>
    <property type="evidence" value="ECO:0007669"/>
    <property type="project" value="TreeGrafter"/>
</dbReference>
<feature type="region of interest" description="Disordered" evidence="6">
    <location>
        <begin position="301"/>
        <end position="323"/>
    </location>
</feature>
<evidence type="ECO:0000256" key="2">
    <source>
        <dbReference type="ARBA" id="ARBA00008657"/>
    </source>
</evidence>
<dbReference type="PANTHER" id="PTHR38103">
    <property type="entry name" value="RECOMBINATION-ASSOCIATED PROTEIN RDGC"/>
    <property type="match status" value="1"/>
</dbReference>
<dbReference type="InterPro" id="IPR007476">
    <property type="entry name" value="RdgC"/>
</dbReference>
<dbReference type="Pfam" id="PF04381">
    <property type="entry name" value="RdgC"/>
    <property type="match status" value="1"/>
</dbReference>
<sequence length="323" mass="34831">MFKNVIVYRIASDWGATLEQVSDSLAPVAFEPCGPTQEKSAGWVPPRGQAHGALVEAVDGQWILRFMMEAKTVPGSVVTRKVKEQVAAIELAEGRKPGKKEIRELKEEVRLSLMPMAFTRQAAVTVWLDPQARFLVIDAASQAKADEVVTGLVKSLDGFGVMALNTQTAPATAMAQWLTTQEPPQGFSIDRECELKASDDSKAVVRYAHHPLDIEEVRQHIAGGKLPTRLALTWSDRLSFVLTEGLQVKKLSFQDVVFEGTDSPQGEDGFDADAAISTAELAQMLPDLLLALDGEVVPGLPATAAPAPSRPAAEPADPVDPPF</sequence>
<comment type="subcellular location">
    <subcellularLocation>
        <location evidence="1">Cytoplasm</location>
        <location evidence="1">Nucleoid</location>
    </subcellularLocation>
</comment>
<dbReference type="NCBIfam" id="NF001464">
    <property type="entry name" value="PRK00321.1-5"/>
    <property type="match status" value="1"/>
</dbReference>
<keyword evidence="4" id="KW-0963">Cytoplasm</keyword>
<evidence type="ECO:0000256" key="3">
    <source>
        <dbReference type="ARBA" id="ARBA00022296"/>
    </source>
</evidence>
<organism evidence="7 8">
    <name type="scientific">Variovorax terrae</name>
    <dbReference type="NCBI Taxonomy" id="2923278"/>
    <lineage>
        <taxon>Bacteria</taxon>
        <taxon>Pseudomonadati</taxon>
        <taxon>Pseudomonadota</taxon>
        <taxon>Betaproteobacteria</taxon>
        <taxon>Burkholderiales</taxon>
        <taxon>Comamonadaceae</taxon>
        <taxon>Variovorax</taxon>
    </lineage>
</organism>
<keyword evidence="5" id="KW-0233">DNA recombination</keyword>
<dbReference type="NCBIfam" id="NF001463">
    <property type="entry name" value="PRK00321.1-4"/>
    <property type="match status" value="1"/>
</dbReference>
<comment type="caution">
    <text evidence="7">The sequence shown here is derived from an EMBL/GenBank/DDBJ whole genome shotgun (WGS) entry which is preliminary data.</text>
</comment>
<dbReference type="RefSeq" id="WP_243303921.1">
    <property type="nucleotide sequence ID" value="NZ_JALGBI010000001.1"/>
</dbReference>
<evidence type="ECO:0000256" key="4">
    <source>
        <dbReference type="ARBA" id="ARBA00022490"/>
    </source>
</evidence>
<dbReference type="Proteomes" id="UP001139447">
    <property type="component" value="Unassembled WGS sequence"/>
</dbReference>
<dbReference type="EMBL" id="JALGBI010000001">
    <property type="protein sequence ID" value="MCJ0762032.1"/>
    <property type="molecule type" value="Genomic_DNA"/>
</dbReference>
<name>A0A9X1VUE9_9BURK</name>
<reference evidence="7" key="1">
    <citation type="submission" date="2022-03" db="EMBL/GenBank/DDBJ databases">
        <authorList>
            <person name="Woo C.Y."/>
        </authorList>
    </citation>
    <scope>NUCLEOTIDE SEQUENCE</scope>
    <source>
        <strain evidence="7">CYS-02</strain>
    </source>
</reference>
<comment type="similarity">
    <text evidence="2">Belongs to the RdgC family.</text>
</comment>
<evidence type="ECO:0000256" key="5">
    <source>
        <dbReference type="ARBA" id="ARBA00023172"/>
    </source>
</evidence>
<evidence type="ECO:0000256" key="1">
    <source>
        <dbReference type="ARBA" id="ARBA00004453"/>
    </source>
</evidence>
<feature type="compositionally biased region" description="Low complexity" evidence="6">
    <location>
        <begin position="301"/>
        <end position="316"/>
    </location>
</feature>
<proteinExistence type="inferred from homology"/>
<accession>A0A9X1VUE9</accession>
<gene>
    <name evidence="7" type="ORF">MMF98_02295</name>
</gene>
<protein>
    <recommendedName>
        <fullName evidence="3">Recombination-associated protein RdgC</fullName>
    </recommendedName>
</protein>
<dbReference type="GO" id="GO:0003690">
    <property type="term" value="F:double-stranded DNA binding"/>
    <property type="evidence" value="ECO:0007669"/>
    <property type="project" value="TreeGrafter"/>
</dbReference>
<dbReference type="GO" id="GO:0043590">
    <property type="term" value="C:bacterial nucleoid"/>
    <property type="evidence" value="ECO:0007669"/>
    <property type="project" value="TreeGrafter"/>
</dbReference>
<evidence type="ECO:0000313" key="7">
    <source>
        <dbReference type="EMBL" id="MCJ0762032.1"/>
    </source>
</evidence>
<dbReference type="PANTHER" id="PTHR38103:SF1">
    <property type="entry name" value="RECOMBINATION-ASSOCIATED PROTEIN RDGC"/>
    <property type="match status" value="1"/>
</dbReference>
<dbReference type="GO" id="GO:0006310">
    <property type="term" value="P:DNA recombination"/>
    <property type="evidence" value="ECO:0007669"/>
    <property type="project" value="UniProtKB-KW"/>
</dbReference>
<evidence type="ECO:0000256" key="6">
    <source>
        <dbReference type="SAM" id="MobiDB-lite"/>
    </source>
</evidence>
<dbReference type="AlphaFoldDB" id="A0A9X1VUE9"/>
<keyword evidence="8" id="KW-1185">Reference proteome</keyword>